<dbReference type="Pfam" id="PF01957">
    <property type="entry name" value="NfeD"/>
    <property type="match status" value="1"/>
</dbReference>
<dbReference type="eggNOG" id="arCOG01912">
    <property type="taxonomic scope" value="Archaea"/>
</dbReference>
<dbReference type="GeneID" id="8770246"/>
<evidence type="ECO:0000313" key="7">
    <source>
        <dbReference type="EMBL" id="ADC46450.1"/>
    </source>
</evidence>
<accession>D3E1N9</accession>
<dbReference type="KEGG" id="mru:mru_0599"/>
<dbReference type="RefSeq" id="WP_012955401.1">
    <property type="nucleotide sequence ID" value="NC_013790.1"/>
</dbReference>
<feature type="domain" description="NfeD-like C-terminal" evidence="6">
    <location>
        <begin position="82"/>
        <end position="138"/>
    </location>
</feature>
<keyword evidence="2 5" id="KW-0812">Transmembrane</keyword>
<keyword evidence="8" id="KW-1185">Reference proteome</keyword>
<evidence type="ECO:0000256" key="1">
    <source>
        <dbReference type="ARBA" id="ARBA00004141"/>
    </source>
</evidence>
<dbReference type="Gene3D" id="2.40.50.140">
    <property type="entry name" value="Nucleic acid-binding proteins"/>
    <property type="match status" value="1"/>
</dbReference>
<comment type="subcellular location">
    <subcellularLocation>
        <location evidence="1">Membrane</location>
        <topology evidence="1">Multi-pass membrane protein</topology>
    </subcellularLocation>
</comment>
<dbReference type="PANTHER" id="PTHR33507:SF3">
    <property type="entry name" value="INNER MEMBRANE PROTEIN YBBJ"/>
    <property type="match status" value="1"/>
</dbReference>
<reference evidence="7 8" key="1">
    <citation type="journal article" date="2010" name="PLoS ONE">
        <title>The genome sequence of the rumen methanogen Methanobrevibacter ruminantium reveals new possibilities for controlling ruminant methane emissions.</title>
        <authorList>
            <person name="Leahy S.C."/>
            <person name="Kelly W.J."/>
            <person name="Altermann E."/>
            <person name="Ronimus R.S."/>
            <person name="Yeoman C.J."/>
            <person name="Pacheco D.M."/>
            <person name="Li D."/>
            <person name="Kong Z."/>
            <person name="McTavish S."/>
            <person name="Sang C."/>
            <person name="Lambie S.C."/>
            <person name="Janssen P.H."/>
            <person name="Dey D."/>
            <person name="Attwood G.T."/>
        </authorList>
    </citation>
    <scope>NUCLEOTIDE SEQUENCE [LARGE SCALE GENOMIC DNA]</scope>
    <source>
        <strain evidence="8">ATCC 35063 / DSM 1093 / JCM 13430 / OCM 146 / M1</strain>
    </source>
</reference>
<dbReference type="STRING" id="634498.mru_0599"/>
<dbReference type="HOGENOM" id="CLU_116732_2_1_2"/>
<dbReference type="EMBL" id="CP001719">
    <property type="protein sequence ID" value="ADC46450.1"/>
    <property type="molecule type" value="Genomic_DNA"/>
</dbReference>
<dbReference type="Proteomes" id="UP000008680">
    <property type="component" value="Chromosome"/>
</dbReference>
<proteinExistence type="predicted"/>
<dbReference type="SUPFAM" id="SSF141322">
    <property type="entry name" value="NfeD domain-like"/>
    <property type="match status" value="1"/>
</dbReference>
<evidence type="ECO:0000259" key="6">
    <source>
        <dbReference type="Pfam" id="PF01957"/>
    </source>
</evidence>
<dbReference type="OrthoDB" id="29132at2157"/>
<name>D3E1N9_METRM</name>
<evidence type="ECO:0000256" key="3">
    <source>
        <dbReference type="ARBA" id="ARBA00022989"/>
    </source>
</evidence>
<gene>
    <name evidence="7" type="ordered locus">mru_0599</name>
</gene>
<protein>
    <recommendedName>
        <fullName evidence="6">NfeD-like C-terminal domain-containing protein</fullName>
    </recommendedName>
</protein>
<feature type="transmembrane region" description="Helical" evidence="5">
    <location>
        <begin position="7"/>
        <end position="28"/>
    </location>
</feature>
<evidence type="ECO:0000256" key="4">
    <source>
        <dbReference type="ARBA" id="ARBA00023136"/>
    </source>
</evidence>
<evidence type="ECO:0000256" key="5">
    <source>
        <dbReference type="SAM" id="Phobius"/>
    </source>
</evidence>
<dbReference type="InterPro" id="IPR002810">
    <property type="entry name" value="NfeD-like_C"/>
</dbReference>
<organism evidence="7 8">
    <name type="scientific">Methanobrevibacter ruminantium (strain ATCC 35063 / DSM 1093 / JCM 13430 / OCM 146 / M1)</name>
    <name type="common">Methanobacterium ruminantium</name>
    <dbReference type="NCBI Taxonomy" id="634498"/>
    <lineage>
        <taxon>Archaea</taxon>
        <taxon>Methanobacteriati</taxon>
        <taxon>Methanobacteriota</taxon>
        <taxon>Methanomada group</taxon>
        <taxon>Methanobacteria</taxon>
        <taxon>Methanobacteriales</taxon>
        <taxon>Methanobacteriaceae</taxon>
        <taxon>Methanobrevibacter</taxon>
    </lineage>
</organism>
<dbReference type="AlphaFoldDB" id="D3E1N9"/>
<dbReference type="InterPro" id="IPR012340">
    <property type="entry name" value="NA-bd_OB-fold"/>
</dbReference>
<feature type="transmembrane region" description="Helical" evidence="5">
    <location>
        <begin position="40"/>
        <end position="62"/>
    </location>
</feature>
<dbReference type="PANTHER" id="PTHR33507">
    <property type="entry name" value="INNER MEMBRANE PROTEIN YBBJ"/>
    <property type="match status" value="1"/>
</dbReference>
<sequence length="139" mass="15459">MYLEFWIILAIILIIGELLTGGFYLLSIGLGSLAAAIFNYFQFSITIQIVAFILVTVIFIILSRPLFNRLNRNTIDKKSNTERLIGLNGEAMEDIGQKNIGAISIKGEVWKAISDEEISKGEEVKIIGIDGVKLKVEKL</sequence>
<keyword evidence="3 5" id="KW-1133">Transmembrane helix</keyword>
<evidence type="ECO:0000313" key="8">
    <source>
        <dbReference type="Proteomes" id="UP000008680"/>
    </source>
</evidence>
<keyword evidence="4 5" id="KW-0472">Membrane</keyword>
<evidence type="ECO:0000256" key="2">
    <source>
        <dbReference type="ARBA" id="ARBA00022692"/>
    </source>
</evidence>
<dbReference type="PATRIC" id="fig|634498.28.peg.602"/>
<dbReference type="GO" id="GO:0005886">
    <property type="term" value="C:plasma membrane"/>
    <property type="evidence" value="ECO:0007669"/>
    <property type="project" value="TreeGrafter"/>
</dbReference>
<dbReference type="InterPro" id="IPR052165">
    <property type="entry name" value="Membrane_assoc_protease"/>
</dbReference>